<dbReference type="Pfam" id="PF13614">
    <property type="entry name" value="AAA_31"/>
    <property type="match status" value="1"/>
</dbReference>
<feature type="compositionally biased region" description="Polar residues" evidence="1">
    <location>
        <begin position="258"/>
        <end position="275"/>
    </location>
</feature>
<dbReference type="InterPro" id="IPR027417">
    <property type="entry name" value="P-loop_NTPase"/>
</dbReference>
<dbReference type="PANTHER" id="PTHR32309:SF13">
    <property type="entry name" value="FERRIC ENTEROBACTIN TRANSPORT PROTEIN FEPE"/>
    <property type="match status" value="1"/>
</dbReference>
<evidence type="ECO:0000259" key="2">
    <source>
        <dbReference type="Pfam" id="PF13614"/>
    </source>
</evidence>
<dbReference type="EMBL" id="SJPM01000003">
    <property type="protein sequence ID" value="TWT98879.1"/>
    <property type="molecule type" value="Genomic_DNA"/>
</dbReference>
<dbReference type="PANTHER" id="PTHR32309">
    <property type="entry name" value="TYROSINE-PROTEIN KINASE"/>
    <property type="match status" value="1"/>
</dbReference>
<feature type="region of interest" description="Disordered" evidence="1">
    <location>
        <begin position="59"/>
        <end position="101"/>
    </location>
</feature>
<dbReference type="InterPro" id="IPR025669">
    <property type="entry name" value="AAA_dom"/>
</dbReference>
<accession>A0A5C6AGZ0</accession>
<organism evidence="3 4">
    <name type="scientific">Neorhodopirellula pilleata</name>
    <dbReference type="NCBI Taxonomy" id="2714738"/>
    <lineage>
        <taxon>Bacteria</taxon>
        <taxon>Pseudomonadati</taxon>
        <taxon>Planctomycetota</taxon>
        <taxon>Planctomycetia</taxon>
        <taxon>Pirellulales</taxon>
        <taxon>Pirellulaceae</taxon>
        <taxon>Neorhodopirellula</taxon>
    </lineage>
</organism>
<dbReference type="GO" id="GO:0005886">
    <property type="term" value="C:plasma membrane"/>
    <property type="evidence" value="ECO:0007669"/>
    <property type="project" value="TreeGrafter"/>
</dbReference>
<evidence type="ECO:0000256" key="1">
    <source>
        <dbReference type="SAM" id="MobiDB-lite"/>
    </source>
</evidence>
<dbReference type="SUPFAM" id="SSF52540">
    <property type="entry name" value="P-loop containing nucleoside triphosphate hydrolases"/>
    <property type="match status" value="1"/>
</dbReference>
<proteinExistence type="predicted"/>
<comment type="caution">
    <text evidence="3">The sequence shown here is derived from an EMBL/GenBank/DDBJ whole genome shotgun (WGS) entry which is preliminary data.</text>
</comment>
<feature type="domain" description="AAA" evidence="2">
    <location>
        <begin position="337"/>
        <end position="452"/>
    </location>
</feature>
<protein>
    <submittedName>
        <fullName evidence="3">CobQ/CobB/MinD/ParA nucleotide binding domain protein</fullName>
    </submittedName>
</protein>
<evidence type="ECO:0000313" key="3">
    <source>
        <dbReference type="EMBL" id="TWT98879.1"/>
    </source>
</evidence>
<name>A0A5C6AGZ0_9BACT</name>
<dbReference type="Proteomes" id="UP000316213">
    <property type="component" value="Unassembled WGS sequence"/>
</dbReference>
<sequence>MPDLTNAGDFTMQTYESLRTEAESLRQRVGQENVNQSSVLASRRLDEALLRLDLAAGRRRDRTSSLTSARVSVERETRTTNHETIQPRLAPSRTSDLELDESIQQSSAMWFEANDEERTQYRFEEPASEIKPPTSRLRNAASHSDAGLSEAGLSKVNPSEAERKQPPSNSDLAAKANVPVPAPEHSVSMLDATTPDSWAMLFSSPIDVMISAPHELRHETPVDVAPAEEKVTETAPIEIPSHGSASIEQAPQLEAATADTSFDESTSTDLETSRSAQDEPEGSGEQTGSSCELESFQATWQVDEFVVPSVVDELFLGGSIAEQLASRLAAARQDGLRTIAVTSAKSGEGRSTVAMGMALSVAFSGLKVAIVDADPEGVRLATDLHLDLDHSWLDCVRHQLPLEEAAVHSDADSLTLIPMLGRDNEPTMDYTDLRLLLRKLKTCFDLVVVDCGVSAFAEVGLCDTALIVRDVHRTKAHEVETLARSLRRSGVQGVGVIENYCQG</sequence>
<feature type="region of interest" description="Disordered" evidence="1">
    <location>
        <begin position="123"/>
        <end position="179"/>
    </location>
</feature>
<keyword evidence="4" id="KW-1185">Reference proteome</keyword>
<dbReference type="GO" id="GO:0004713">
    <property type="term" value="F:protein tyrosine kinase activity"/>
    <property type="evidence" value="ECO:0007669"/>
    <property type="project" value="TreeGrafter"/>
</dbReference>
<dbReference type="Gene3D" id="3.40.50.300">
    <property type="entry name" value="P-loop containing nucleotide triphosphate hydrolases"/>
    <property type="match status" value="1"/>
</dbReference>
<dbReference type="RefSeq" id="WP_197167816.1">
    <property type="nucleotide sequence ID" value="NZ_SJPM01000003.1"/>
</dbReference>
<feature type="region of interest" description="Disordered" evidence="1">
    <location>
        <begin position="254"/>
        <end position="292"/>
    </location>
</feature>
<evidence type="ECO:0000313" key="4">
    <source>
        <dbReference type="Proteomes" id="UP000316213"/>
    </source>
</evidence>
<feature type="compositionally biased region" description="Basic and acidic residues" evidence="1">
    <location>
        <begin position="72"/>
        <end position="81"/>
    </location>
</feature>
<dbReference type="InterPro" id="IPR050445">
    <property type="entry name" value="Bact_polysacc_biosynth/exp"/>
</dbReference>
<gene>
    <name evidence="3" type="ORF">Pla100_20450</name>
</gene>
<reference evidence="3 4" key="1">
    <citation type="submission" date="2019-02" db="EMBL/GenBank/DDBJ databases">
        <title>Deep-cultivation of Planctomycetes and their phenomic and genomic characterization uncovers novel biology.</title>
        <authorList>
            <person name="Wiegand S."/>
            <person name="Jogler M."/>
            <person name="Boedeker C."/>
            <person name="Pinto D."/>
            <person name="Vollmers J."/>
            <person name="Rivas-Marin E."/>
            <person name="Kohn T."/>
            <person name="Peeters S.H."/>
            <person name="Heuer A."/>
            <person name="Rast P."/>
            <person name="Oberbeckmann S."/>
            <person name="Bunk B."/>
            <person name="Jeske O."/>
            <person name="Meyerdierks A."/>
            <person name="Storesund J.E."/>
            <person name="Kallscheuer N."/>
            <person name="Luecker S."/>
            <person name="Lage O.M."/>
            <person name="Pohl T."/>
            <person name="Merkel B.J."/>
            <person name="Hornburger P."/>
            <person name="Mueller R.-W."/>
            <person name="Bruemmer F."/>
            <person name="Labrenz M."/>
            <person name="Spormann A.M."/>
            <person name="Op Den Camp H."/>
            <person name="Overmann J."/>
            <person name="Amann R."/>
            <person name="Jetten M.S.M."/>
            <person name="Mascher T."/>
            <person name="Medema M.H."/>
            <person name="Devos D.P."/>
            <person name="Kaster A.-K."/>
            <person name="Ovreas L."/>
            <person name="Rohde M."/>
            <person name="Galperin M.Y."/>
            <person name="Jogler C."/>
        </authorList>
    </citation>
    <scope>NUCLEOTIDE SEQUENCE [LARGE SCALE GENOMIC DNA]</scope>
    <source>
        <strain evidence="3 4">Pla100</strain>
    </source>
</reference>
<dbReference type="AlphaFoldDB" id="A0A5C6AGZ0"/>